<keyword evidence="1" id="KW-0808">Transferase</keyword>
<accession>A0A242JWF6</accession>
<dbReference type="InterPro" id="IPR013196">
    <property type="entry name" value="HTH_11"/>
</dbReference>
<dbReference type="SUPFAM" id="SSF52794">
    <property type="entry name" value="PTS system IIB component-like"/>
    <property type="match status" value="1"/>
</dbReference>
<comment type="caution">
    <text evidence="9">The sequence shown here is derived from an EMBL/GenBank/DDBJ whole genome shotgun (WGS) entry which is preliminary data.</text>
</comment>
<dbReference type="PROSITE" id="PS51372">
    <property type="entry name" value="PRD_2"/>
    <property type="match status" value="2"/>
</dbReference>
<evidence type="ECO:0000313" key="10">
    <source>
        <dbReference type="Proteomes" id="UP000194933"/>
    </source>
</evidence>
<dbReference type="PROSITE" id="PS51099">
    <property type="entry name" value="PTS_EIIB_TYPE_2"/>
    <property type="match status" value="1"/>
</dbReference>
<dbReference type="SUPFAM" id="SSF55804">
    <property type="entry name" value="Phoshotransferase/anion transport protein"/>
    <property type="match status" value="1"/>
</dbReference>
<keyword evidence="3" id="KW-0805">Transcription regulation</keyword>
<dbReference type="STRING" id="1987383.A5844_002514"/>
<dbReference type="Pfam" id="PF08279">
    <property type="entry name" value="HTH_11"/>
    <property type="match status" value="1"/>
</dbReference>
<name>A0A242JWF6_9ENTE</name>
<evidence type="ECO:0000259" key="7">
    <source>
        <dbReference type="PROSITE" id="PS51099"/>
    </source>
</evidence>
<evidence type="ECO:0000259" key="6">
    <source>
        <dbReference type="PROSITE" id="PS51094"/>
    </source>
</evidence>
<keyword evidence="4" id="KW-0010">Activator</keyword>
<gene>
    <name evidence="9" type="ORF">A5844_002514</name>
</gene>
<reference evidence="9 10" key="1">
    <citation type="submission" date="2017-05" db="EMBL/GenBank/DDBJ databases">
        <title>The Genome Sequence of Enterococcus sp. 10A9_DIV0425.</title>
        <authorList>
            <consortium name="The Broad Institute Genomics Platform"/>
            <consortium name="The Broad Institute Genomic Center for Infectious Diseases"/>
            <person name="Earl A."/>
            <person name="Manson A."/>
            <person name="Schwartman J."/>
            <person name="Gilmore M."/>
            <person name="Abouelleil A."/>
            <person name="Cao P."/>
            <person name="Chapman S."/>
            <person name="Cusick C."/>
            <person name="Shea T."/>
            <person name="Young S."/>
            <person name="Neafsey D."/>
            <person name="Nusbaum C."/>
            <person name="Birren B."/>
        </authorList>
    </citation>
    <scope>NUCLEOTIDE SEQUENCE [LARGE SCALE GENOMIC DNA]</scope>
    <source>
        <strain evidence="9 10">10A9_DIV0425</strain>
    </source>
</reference>
<dbReference type="SUPFAM" id="SSF63520">
    <property type="entry name" value="PTS-regulatory domain, PRD"/>
    <property type="match status" value="2"/>
</dbReference>
<dbReference type="PANTHER" id="PTHR30185:SF18">
    <property type="entry name" value="TRANSCRIPTIONAL REGULATOR MTLR"/>
    <property type="match status" value="1"/>
</dbReference>
<dbReference type="CDD" id="cd05568">
    <property type="entry name" value="PTS_IIB_bgl_like"/>
    <property type="match status" value="1"/>
</dbReference>
<dbReference type="InterPro" id="IPR007737">
    <property type="entry name" value="Mga_HTH"/>
</dbReference>
<dbReference type="Pfam" id="PF00359">
    <property type="entry name" value="PTS_EIIA_2"/>
    <property type="match status" value="1"/>
</dbReference>
<dbReference type="InterPro" id="IPR011608">
    <property type="entry name" value="PRD"/>
</dbReference>
<evidence type="ECO:0000256" key="4">
    <source>
        <dbReference type="ARBA" id="ARBA00023159"/>
    </source>
</evidence>
<evidence type="ECO:0000256" key="5">
    <source>
        <dbReference type="ARBA" id="ARBA00023163"/>
    </source>
</evidence>
<keyword evidence="10" id="KW-1185">Reference proteome</keyword>
<dbReference type="InterPro" id="IPR050661">
    <property type="entry name" value="BglG_antiterminators"/>
</dbReference>
<sequence length="661" mass="76522">MIMKQAEKELLRQLIEHQGENLTSQFLAAELLLSDRTIRNYMKNLKTEVEKNGGKIIAKQGQGYQLKIVNKLAFALFLKQREVTVEYGDQKTDYYESEDRKKYILNKLLLEDTAIVMDDLAEELYISRSSLISDLQEIKEKLANYSLEIISKHKKGMWIKGHEQDKRHVIMDTFFSGKYMNSFKEYLGNSQFFKEINFDELVIIILDEIREAKLKVSDFIIQNLALHLALGIKRMRAGFAIEVPEMTGEVLPHNEYHVAQNIARRIERGLGVCFPEEEVAYLALHLMAKSNQDKKQENQQLLNELMSVIQQFAQIYGESLIEDYQLKNGLFNHFAPMLIRLEQGISLENPLTKEIKKENPEVFMLTKKYFGRMPSLETYQINEDEWAYLALHLMAAIEKTKANYKLRALIICATGYGSAQLLKNRVLSEFGKNIAVTNVLGYYEINEDVLEEVDLILSSIDLSTMFFKIPVLHVSVFLNEQDVKQIRKLIEERSPNYAVRTKEDLPQIDYRLNCYTAQVSKRWFKAYQHTPTKEEVLSDLLALLQKEEAENYTSEMTHQIRRREKMGQIIFSEQVVVPHPVIPVGADAKIAVGIVPDGMTWDNQQQIHFVFLVSPSCVDNEGITVVTKAIVKFIDQLDLQQLILAEPTFENFNDHFSQMIY</sequence>
<evidence type="ECO:0000259" key="8">
    <source>
        <dbReference type="PROSITE" id="PS51372"/>
    </source>
</evidence>
<dbReference type="InterPro" id="IPR016152">
    <property type="entry name" value="PTrfase/Anion_transptr"/>
</dbReference>
<dbReference type="Gene3D" id="1.10.1790.10">
    <property type="entry name" value="PRD domain"/>
    <property type="match status" value="2"/>
</dbReference>
<evidence type="ECO:0000256" key="3">
    <source>
        <dbReference type="ARBA" id="ARBA00023015"/>
    </source>
</evidence>
<dbReference type="AlphaFoldDB" id="A0A242JWF6"/>
<feature type="domain" description="PTS EIIA type-2" evidence="6">
    <location>
        <begin position="517"/>
        <end position="659"/>
    </location>
</feature>
<dbReference type="Pfam" id="PF00874">
    <property type="entry name" value="PRD"/>
    <property type="match status" value="2"/>
</dbReference>
<dbReference type="Gene3D" id="1.10.10.10">
    <property type="entry name" value="Winged helix-like DNA-binding domain superfamily/Winged helix DNA-binding domain"/>
    <property type="match status" value="2"/>
</dbReference>
<dbReference type="InterPro" id="IPR036388">
    <property type="entry name" value="WH-like_DNA-bd_sf"/>
</dbReference>
<dbReference type="Proteomes" id="UP000194933">
    <property type="component" value="Unassembled WGS sequence"/>
</dbReference>
<evidence type="ECO:0000256" key="1">
    <source>
        <dbReference type="ARBA" id="ARBA00022679"/>
    </source>
</evidence>
<feature type="domain" description="PTS EIIB type-2" evidence="7">
    <location>
        <begin position="406"/>
        <end position="498"/>
    </location>
</feature>
<keyword evidence="5" id="KW-0804">Transcription</keyword>
<feature type="domain" description="PRD" evidence="8">
    <location>
        <begin position="190"/>
        <end position="295"/>
    </location>
</feature>
<dbReference type="InterPro" id="IPR036095">
    <property type="entry name" value="PTS_EIIB-like_sf"/>
</dbReference>
<dbReference type="PANTHER" id="PTHR30185">
    <property type="entry name" value="CRYPTIC BETA-GLUCOSIDE BGL OPERON ANTITERMINATOR"/>
    <property type="match status" value="1"/>
</dbReference>
<dbReference type="GO" id="GO:0006355">
    <property type="term" value="P:regulation of DNA-templated transcription"/>
    <property type="evidence" value="ECO:0007669"/>
    <property type="project" value="InterPro"/>
</dbReference>
<dbReference type="GO" id="GO:0008982">
    <property type="term" value="F:protein-N(PI)-phosphohistidine-sugar phosphotransferase activity"/>
    <property type="evidence" value="ECO:0007669"/>
    <property type="project" value="InterPro"/>
</dbReference>
<dbReference type="Gene3D" id="3.40.930.10">
    <property type="entry name" value="Mannitol-specific EII, Chain A"/>
    <property type="match status" value="1"/>
</dbReference>
<proteinExistence type="predicted"/>
<organism evidence="9 10">
    <name type="scientific">Candidatus Enterococcus wittei</name>
    <dbReference type="NCBI Taxonomy" id="1987383"/>
    <lineage>
        <taxon>Bacteria</taxon>
        <taxon>Bacillati</taxon>
        <taxon>Bacillota</taxon>
        <taxon>Bacilli</taxon>
        <taxon>Lactobacillales</taxon>
        <taxon>Enterococcaceae</taxon>
        <taxon>Enterococcus</taxon>
    </lineage>
</organism>
<dbReference type="Gene3D" id="3.40.50.2300">
    <property type="match status" value="1"/>
</dbReference>
<keyword evidence="2" id="KW-0677">Repeat</keyword>
<dbReference type="InterPro" id="IPR036634">
    <property type="entry name" value="PRD_sf"/>
</dbReference>
<dbReference type="InterPro" id="IPR013011">
    <property type="entry name" value="PTS_EIIB_2"/>
</dbReference>
<dbReference type="Pfam" id="PF05043">
    <property type="entry name" value="Mga"/>
    <property type="match status" value="1"/>
</dbReference>
<dbReference type="InterPro" id="IPR002178">
    <property type="entry name" value="PTS_EIIA_type-2_dom"/>
</dbReference>
<feature type="domain" description="PRD" evidence="8">
    <location>
        <begin position="296"/>
        <end position="403"/>
    </location>
</feature>
<evidence type="ECO:0000256" key="2">
    <source>
        <dbReference type="ARBA" id="ARBA00022737"/>
    </source>
</evidence>
<dbReference type="GO" id="GO:0009401">
    <property type="term" value="P:phosphoenolpyruvate-dependent sugar phosphotransferase system"/>
    <property type="evidence" value="ECO:0007669"/>
    <property type="project" value="InterPro"/>
</dbReference>
<dbReference type="PROSITE" id="PS51094">
    <property type="entry name" value="PTS_EIIA_TYPE_2"/>
    <property type="match status" value="1"/>
</dbReference>
<protein>
    <submittedName>
        <fullName evidence="9">Uncharacterized protein</fullName>
    </submittedName>
</protein>
<dbReference type="EMBL" id="NGMO01000005">
    <property type="protein sequence ID" value="OTP06840.1"/>
    <property type="molecule type" value="Genomic_DNA"/>
</dbReference>
<evidence type="ECO:0000313" key="9">
    <source>
        <dbReference type="EMBL" id="OTP06840.1"/>
    </source>
</evidence>